<accession>A0A0K0FPC3</accession>
<dbReference type="InterPro" id="IPR017943">
    <property type="entry name" value="Bactericidal_perm-incr_a/b_dom"/>
</dbReference>
<reference evidence="1" key="1">
    <citation type="submission" date="2014-07" db="EMBL/GenBank/DDBJ databases">
        <authorList>
            <person name="Martin A.A"/>
            <person name="De Silva N."/>
        </authorList>
    </citation>
    <scope>NUCLEOTIDE SEQUENCE</scope>
</reference>
<dbReference type="WBParaSite" id="SVE_1097800.1">
    <property type="protein sequence ID" value="SVE_1097800.1"/>
    <property type="gene ID" value="SVE_1097800"/>
</dbReference>
<sequence>MVVIFLDIQSLNIYIVGMIYSRNVNGNTIPGAQIQFSSVGLNYMAGVAIDYINSAIALSQIKIEEFNIPKSSNAFQFSSLDKLDINLQGISGKITSVDASVGISPLNGNPNISNSSCTANFNIFDIKLHGSLPDDMNDLFRKVIEKHFKEKIEIICQVIERVESDQDVELTGTFEGFYIDYALTSSPESSKTSFTIPIEDIIYYKGH</sequence>
<keyword evidence="1" id="KW-1185">Reference proteome</keyword>
<dbReference type="STRING" id="75913.A0A0K0FPC3"/>
<dbReference type="Proteomes" id="UP000035680">
    <property type="component" value="Unassembled WGS sequence"/>
</dbReference>
<evidence type="ECO:0000313" key="1">
    <source>
        <dbReference type="Proteomes" id="UP000035680"/>
    </source>
</evidence>
<dbReference type="Gene3D" id="3.15.10.10">
    <property type="entry name" value="Bactericidal permeability-increasing protein, domain 1"/>
    <property type="match status" value="1"/>
</dbReference>
<protein>
    <submittedName>
        <fullName evidence="2">BPI1 domain-containing protein</fullName>
    </submittedName>
</protein>
<name>A0A0K0FPC3_STRVS</name>
<dbReference type="SUPFAM" id="SSF55394">
    <property type="entry name" value="Bactericidal permeability-increasing protein, BPI"/>
    <property type="match status" value="1"/>
</dbReference>
<dbReference type="GO" id="GO:0008289">
    <property type="term" value="F:lipid binding"/>
    <property type="evidence" value="ECO:0007669"/>
    <property type="project" value="InterPro"/>
</dbReference>
<dbReference type="AlphaFoldDB" id="A0A0K0FPC3"/>
<reference evidence="2" key="2">
    <citation type="submission" date="2015-08" db="UniProtKB">
        <authorList>
            <consortium name="WormBaseParasite"/>
        </authorList>
    </citation>
    <scope>IDENTIFICATION</scope>
</reference>
<evidence type="ECO:0000313" key="2">
    <source>
        <dbReference type="WBParaSite" id="SVE_1097800.1"/>
    </source>
</evidence>
<proteinExistence type="predicted"/>
<organism evidence="1 2">
    <name type="scientific">Strongyloides venezuelensis</name>
    <name type="common">Threadworm</name>
    <dbReference type="NCBI Taxonomy" id="75913"/>
    <lineage>
        <taxon>Eukaryota</taxon>
        <taxon>Metazoa</taxon>
        <taxon>Ecdysozoa</taxon>
        <taxon>Nematoda</taxon>
        <taxon>Chromadorea</taxon>
        <taxon>Rhabditida</taxon>
        <taxon>Tylenchina</taxon>
        <taxon>Panagrolaimomorpha</taxon>
        <taxon>Strongyloidoidea</taxon>
        <taxon>Strongyloididae</taxon>
        <taxon>Strongyloides</taxon>
    </lineage>
</organism>